<dbReference type="PANTHER" id="PTHR33434">
    <property type="entry name" value="DEGV DOMAIN-CONTAINING PROTEIN DR_1986-RELATED"/>
    <property type="match status" value="1"/>
</dbReference>
<evidence type="ECO:0000313" key="3">
    <source>
        <dbReference type="EMBL" id="KPL74359.1"/>
    </source>
</evidence>
<dbReference type="PROSITE" id="PS51482">
    <property type="entry name" value="DEGV"/>
    <property type="match status" value="1"/>
</dbReference>
<dbReference type="Proteomes" id="UP000050417">
    <property type="component" value="Unassembled WGS sequence"/>
</dbReference>
<keyword evidence="4" id="KW-1185">Reference proteome</keyword>
<dbReference type="EMBL" id="LGCL01000032">
    <property type="protein sequence ID" value="KPL74359.1"/>
    <property type="molecule type" value="Genomic_DNA"/>
</dbReference>
<proteinExistence type="predicted"/>
<reference evidence="3 4" key="1">
    <citation type="submission" date="2015-07" db="EMBL/GenBank/DDBJ databases">
        <title>Genome sequence of Ornatilinea apprima DSM 23815.</title>
        <authorList>
            <person name="Hemp J."/>
            <person name="Ward L.M."/>
            <person name="Pace L.A."/>
            <person name="Fischer W.W."/>
        </authorList>
    </citation>
    <scope>NUCLEOTIDE SEQUENCE [LARGE SCALE GENOMIC DNA]</scope>
    <source>
        <strain evidence="3 4">P3M-1</strain>
    </source>
</reference>
<dbReference type="PANTHER" id="PTHR33434:SF2">
    <property type="entry name" value="FATTY ACID-BINDING PROTEIN TM_1468"/>
    <property type="match status" value="1"/>
</dbReference>
<dbReference type="Gene3D" id="3.40.50.10170">
    <property type="match status" value="1"/>
</dbReference>
<comment type="caution">
    <text evidence="3">The sequence shown here is derived from an EMBL/GenBank/DDBJ whole genome shotgun (WGS) entry which is preliminary data.</text>
</comment>
<dbReference type="NCBIfam" id="TIGR00762">
    <property type="entry name" value="DegV"/>
    <property type="match status" value="1"/>
</dbReference>
<dbReference type="Pfam" id="PF02645">
    <property type="entry name" value="DegV"/>
    <property type="match status" value="1"/>
</dbReference>
<dbReference type="GO" id="GO:0008289">
    <property type="term" value="F:lipid binding"/>
    <property type="evidence" value="ECO:0007669"/>
    <property type="project" value="UniProtKB-KW"/>
</dbReference>
<feature type="compositionally biased region" description="Basic and acidic residues" evidence="2">
    <location>
        <begin position="46"/>
        <end position="58"/>
    </location>
</feature>
<name>A0A0P6XHH2_9CHLR</name>
<dbReference type="InterPro" id="IPR050270">
    <property type="entry name" value="DegV_domain_contain"/>
</dbReference>
<evidence type="ECO:0000313" key="4">
    <source>
        <dbReference type="Proteomes" id="UP000050417"/>
    </source>
</evidence>
<dbReference type="Gene3D" id="3.30.1180.10">
    <property type="match status" value="1"/>
</dbReference>
<accession>A0A0P6XHH2</accession>
<dbReference type="RefSeq" id="WP_075063603.1">
    <property type="nucleotide sequence ID" value="NZ_LGCL01000032.1"/>
</dbReference>
<feature type="region of interest" description="Disordered" evidence="2">
    <location>
        <begin position="39"/>
        <end position="58"/>
    </location>
</feature>
<gene>
    <name evidence="3" type="ORF">ADN00_13775</name>
</gene>
<dbReference type="InterPro" id="IPR003797">
    <property type="entry name" value="DegV"/>
</dbReference>
<evidence type="ECO:0000256" key="1">
    <source>
        <dbReference type="ARBA" id="ARBA00023121"/>
    </source>
</evidence>
<evidence type="ECO:0008006" key="5">
    <source>
        <dbReference type="Google" id="ProtNLM"/>
    </source>
</evidence>
<dbReference type="STRING" id="1134406.ADN00_13775"/>
<dbReference type="InterPro" id="IPR043168">
    <property type="entry name" value="DegV_C"/>
</dbReference>
<evidence type="ECO:0000256" key="2">
    <source>
        <dbReference type="SAM" id="MobiDB-lite"/>
    </source>
</evidence>
<dbReference type="OrthoDB" id="158324at2"/>
<dbReference type="SUPFAM" id="SSF82549">
    <property type="entry name" value="DAK1/DegV-like"/>
    <property type="match status" value="1"/>
</dbReference>
<keyword evidence="1" id="KW-0446">Lipid-binding</keyword>
<organism evidence="3 4">
    <name type="scientific">Ornatilinea apprima</name>
    <dbReference type="NCBI Taxonomy" id="1134406"/>
    <lineage>
        <taxon>Bacteria</taxon>
        <taxon>Bacillati</taxon>
        <taxon>Chloroflexota</taxon>
        <taxon>Anaerolineae</taxon>
        <taxon>Anaerolineales</taxon>
        <taxon>Anaerolineaceae</taxon>
        <taxon>Ornatilinea</taxon>
    </lineage>
</organism>
<sequence length="283" mass="31039">MNSICIVTDDSAQFLTPQYPGSSFTFILPNQVHLEGKSQKISSARDLPKTAGEDFHPRLEGPSVESYRQFFQQLGQSFNVIVCILASSHLTNSVDNAREAASGFHGAPVIQIIDSGSFAIGLGLIVQSAAKAIQQGANGIEVERIARDLIQRSYAVICAPGLSYLASNHFLDHAQASVGEMLSIFPIYSLEDGNLVPVDKVRNHRHAIIYYQEFIEEFDDLENIAFLQSAPPNPQDTRLLREFVHENFGGAVFSEHSINLPCASLFGPRTTSLFLVESQQASI</sequence>
<protein>
    <recommendedName>
        <fullName evidence="5">DegV family protein</fullName>
    </recommendedName>
</protein>
<dbReference type="AlphaFoldDB" id="A0A0P6XHH2"/>